<dbReference type="EMBL" id="CP054491">
    <property type="protein sequence ID" value="QKQ27677.1"/>
    <property type="molecule type" value="Genomic_DNA"/>
</dbReference>
<dbReference type="InterPro" id="IPR032710">
    <property type="entry name" value="NTF2-like_dom_sf"/>
</dbReference>
<gene>
    <name evidence="2" type="ORF">HUE57_16300</name>
</gene>
<protein>
    <submittedName>
        <fullName evidence="2">Nuclear transport factor 2 family protein</fullName>
    </submittedName>
</protein>
<evidence type="ECO:0000259" key="1">
    <source>
        <dbReference type="Pfam" id="PF13474"/>
    </source>
</evidence>
<dbReference type="Pfam" id="PF13474">
    <property type="entry name" value="SnoaL_3"/>
    <property type="match status" value="1"/>
</dbReference>
<dbReference type="InterPro" id="IPR037401">
    <property type="entry name" value="SnoaL-like"/>
</dbReference>
<dbReference type="PANTHER" id="PTHR34957">
    <property type="entry name" value="NUCLEAR TRANSPORT FACTOR 2 (NTF2) FAMILY PROTEIN"/>
    <property type="match status" value="1"/>
</dbReference>
<dbReference type="Gene3D" id="3.10.450.50">
    <property type="match status" value="1"/>
</dbReference>
<evidence type="ECO:0000313" key="2">
    <source>
        <dbReference type="EMBL" id="QKQ27677.1"/>
    </source>
</evidence>
<dbReference type="PANTHER" id="PTHR34957:SF1">
    <property type="entry name" value="NUCLEAR TRANSPORT FACTOR 2 (NTF2) FAMILY PROTEIN"/>
    <property type="match status" value="1"/>
</dbReference>
<feature type="domain" description="SnoaL-like" evidence="1">
    <location>
        <begin position="34"/>
        <end position="153"/>
    </location>
</feature>
<reference evidence="2 3" key="1">
    <citation type="submission" date="2020-05" db="EMBL/GenBank/DDBJ databases">
        <title>Horizontal transmission and recombination maintain forever young bacterial symbiont genomes.</title>
        <authorList>
            <person name="Russell S.L."/>
            <person name="Pepper-Tunick E."/>
            <person name="Svedberg J."/>
            <person name="Byrne A."/>
            <person name="Ruelas Castillo J."/>
            <person name="Vollmers C."/>
            <person name="Beinart R.A."/>
            <person name="Corbett-Detig R."/>
        </authorList>
    </citation>
    <scope>NUCLEOTIDE SEQUENCE [LARGE SCALE GENOMIC DNA]</scope>
    <source>
        <strain evidence="2">Santa_Monica_outfall</strain>
    </source>
</reference>
<name>A0A6N0HZB0_9GAMM</name>
<dbReference type="KEGG" id="rev:HUE57_16300"/>
<accession>A0A6N0HZB0</accession>
<sequence length="162" mass="17795">MKKQIVGLAVAVMVVSGLITEGRVDAADNEREAVREAAQGFYAALNQLFVGELEPMKAVWSHREDVTYMGPGGGIRHGWKAVLADWEVQAAMKMGGTVERSDMRITIGTNLAVVTDYEIGKNLTADGKPMEVKIRATNVFRKEDGQWKMIGHHTDLLPSLVK</sequence>
<dbReference type="RefSeq" id="WP_078484563.1">
    <property type="nucleotide sequence ID" value="NZ_CP054491.1"/>
</dbReference>
<dbReference type="Proteomes" id="UP000509658">
    <property type="component" value="Chromosome"/>
</dbReference>
<dbReference type="AlphaFoldDB" id="A0A6N0HZB0"/>
<keyword evidence="3" id="KW-1185">Reference proteome</keyword>
<organism evidence="2 3">
    <name type="scientific">Candidatus Reidiella endopervernicosa</name>
    <dbReference type="NCBI Taxonomy" id="2738883"/>
    <lineage>
        <taxon>Bacteria</taxon>
        <taxon>Pseudomonadati</taxon>
        <taxon>Pseudomonadota</taxon>
        <taxon>Gammaproteobacteria</taxon>
        <taxon>Candidatus Reidiella</taxon>
    </lineage>
</organism>
<proteinExistence type="predicted"/>
<evidence type="ECO:0000313" key="3">
    <source>
        <dbReference type="Proteomes" id="UP000509658"/>
    </source>
</evidence>
<dbReference type="SUPFAM" id="SSF54427">
    <property type="entry name" value="NTF2-like"/>
    <property type="match status" value="1"/>
</dbReference>